<dbReference type="InterPro" id="IPR029044">
    <property type="entry name" value="Nucleotide-diphossugar_trans"/>
</dbReference>
<evidence type="ECO:0000313" key="2">
    <source>
        <dbReference type="EMBL" id="PQA74800.1"/>
    </source>
</evidence>
<dbReference type="Proteomes" id="UP000238493">
    <property type="component" value="Unassembled WGS sequence"/>
</dbReference>
<sequence>MVQDERPNTQKIASRQVRTPDRPPMMMEGEMVVGSVIEDTLVLVLGIGSAASDQVTAFLNGDPAMSVKTSLITWPLKEPSPAGTHGFVAIVPTAALRRGTLKTIMFQHRAKVARYNFASRSASIADFVAMIGDLAGPSLPSVIDELVEGLISGPISRKKLSAITVLLQAGARSDGCIELIGGSDEGEIFVQGWSQDLTPAVTRLLISGKNPSLAECAISVFARPDLNDEASGFAGLLLANEPVEPTDIERLLFRGRRGWRFTEVYDRRLLSGSRETPGHIRAILPRVRSSTDILLRMRSAANRFDGADTVSGLPFPVRMGIDNVFRVEGSGMLVSGWLLDPDSHVESVKLRRHRGEIQIDTTWTRIDRPDVTREFDNQPPFNAGLDPSRHAHGFVAFAPELAGDSTAPFYLELAISDGRRAFFPLTPTRVTSRDVIVRQIRATDPNAWALRHIVDQQLVPLLRGVNRPAPEVFGVIDLGPFEDAIGPALIIGIDERVEEIEPLLALLALDPETRIAPIVVAAATEIIDRVGVLIRRLADFYRLRIRLVSATGSEDLYDALEVGARTVSTDQVIFLAGSLLPRRAGWLNKLISAYEAHKDCVLSPTLAYEDDSIRWAGTWVAGPQSGMSADRALISRYAGYPIDAVSGMSLTEVATATFECCILPREALFSVGGFTRGYLGTHEKGLDLGLKLKQSGLRSYWLPSAQMLGADDTSVTDRASTIALIERIDRQVFDARWSSILAGRRKIQAEELA</sequence>
<name>A0A2S7J3L4_9HYPH</name>
<protein>
    <submittedName>
        <fullName evidence="2">Uncharacterized protein</fullName>
    </submittedName>
</protein>
<dbReference type="RefSeq" id="WP_104754445.1">
    <property type="nucleotide sequence ID" value="NZ_PTRC01000008.1"/>
</dbReference>
<accession>A0A2S7J3L4</accession>
<evidence type="ECO:0000256" key="1">
    <source>
        <dbReference type="SAM" id="MobiDB-lite"/>
    </source>
</evidence>
<dbReference type="AlphaFoldDB" id="A0A2S7J3L4"/>
<evidence type="ECO:0000313" key="3">
    <source>
        <dbReference type="Proteomes" id="UP000238493"/>
    </source>
</evidence>
<feature type="region of interest" description="Disordered" evidence="1">
    <location>
        <begin position="1"/>
        <end position="23"/>
    </location>
</feature>
<dbReference type="OrthoDB" id="9783791at2"/>
<comment type="caution">
    <text evidence="2">The sequence shown here is derived from an EMBL/GenBank/DDBJ whole genome shotgun (WGS) entry which is preliminary data.</text>
</comment>
<dbReference type="Gene3D" id="3.90.550.10">
    <property type="entry name" value="Spore Coat Polysaccharide Biosynthesis Protein SpsA, Chain A"/>
    <property type="match status" value="1"/>
</dbReference>
<keyword evidence="3" id="KW-1185">Reference proteome</keyword>
<organism evidence="2 3">
    <name type="scientific">Brucella oryzae</name>
    <dbReference type="NCBI Taxonomy" id="335286"/>
    <lineage>
        <taxon>Bacteria</taxon>
        <taxon>Pseudomonadati</taxon>
        <taxon>Pseudomonadota</taxon>
        <taxon>Alphaproteobacteria</taxon>
        <taxon>Hyphomicrobiales</taxon>
        <taxon>Brucellaceae</taxon>
        <taxon>Brucella/Ochrobactrum group</taxon>
        <taxon>Brucella</taxon>
    </lineage>
</organism>
<dbReference type="EMBL" id="PTRC01000008">
    <property type="protein sequence ID" value="PQA74800.1"/>
    <property type="molecule type" value="Genomic_DNA"/>
</dbReference>
<proteinExistence type="predicted"/>
<dbReference type="SUPFAM" id="SSF53448">
    <property type="entry name" value="Nucleotide-diphospho-sugar transferases"/>
    <property type="match status" value="1"/>
</dbReference>
<gene>
    <name evidence="2" type="ORF">C3731_04115</name>
</gene>
<reference evidence="2 3" key="1">
    <citation type="submission" date="2018-02" db="EMBL/GenBank/DDBJ databases">
        <title>Draft genome sequence of Ochrobactrum oryzae found in Brazil.</title>
        <authorList>
            <person name="Cerdeira L."/>
            <person name="Andrade F."/>
            <person name="Zacariotto T."/>
            <person name="Barbosa B."/>
            <person name="Santos S."/>
            <person name="Cassetari V."/>
            <person name="Lincopan N."/>
        </authorList>
    </citation>
    <scope>NUCLEOTIDE SEQUENCE [LARGE SCALE GENOMIC DNA]</scope>
    <source>
        <strain evidence="2 3">OA447</strain>
    </source>
</reference>